<dbReference type="EMBL" id="FRDM01000004">
    <property type="protein sequence ID" value="SHN62659.1"/>
    <property type="molecule type" value="Genomic_DNA"/>
</dbReference>
<protein>
    <submittedName>
        <fullName evidence="1">Uncharacterized protein</fullName>
    </submittedName>
</protein>
<proteinExistence type="predicted"/>
<name>A0A1M7SW06_9ACTN</name>
<dbReference type="Proteomes" id="UP000184428">
    <property type="component" value="Unassembled WGS sequence"/>
</dbReference>
<gene>
    <name evidence="1" type="ORF">SAMN05660350_01081</name>
</gene>
<reference evidence="1 2" key="1">
    <citation type="submission" date="2016-12" db="EMBL/GenBank/DDBJ databases">
        <authorList>
            <person name="Song W.-J."/>
            <person name="Kurnit D.M."/>
        </authorList>
    </citation>
    <scope>NUCLEOTIDE SEQUENCE [LARGE SCALE GENOMIC DNA]</scope>
    <source>
        <strain evidence="1 2">DSM 43162</strain>
    </source>
</reference>
<evidence type="ECO:0000313" key="1">
    <source>
        <dbReference type="EMBL" id="SHN62659.1"/>
    </source>
</evidence>
<accession>A0A1M7SW06</accession>
<sequence>MPAPSSLNSADLADYVTRVLRNAPPLTAAQQDRLAVIFRPTPRASSRAA</sequence>
<organism evidence="1 2">
    <name type="scientific">Geodermatophilus obscurus</name>
    <dbReference type="NCBI Taxonomy" id="1861"/>
    <lineage>
        <taxon>Bacteria</taxon>
        <taxon>Bacillati</taxon>
        <taxon>Actinomycetota</taxon>
        <taxon>Actinomycetes</taxon>
        <taxon>Geodermatophilales</taxon>
        <taxon>Geodermatophilaceae</taxon>
        <taxon>Geodermatophilus</taxon>
    </lineage>
</organism>
<dbReference type="RefSeq" id="WP_175561290.1">
    <property type="nucleotide sequence ID" value="NZ_FRDM01000004.1"/>
</dbReference>
<dbReference type="AlphaFoldDB" id="A0A1M7SW06"/>
<evidence type="ECO:0000313" key="2">
    <source>
        <dbReference type="Proteomes" id="UP000184428"/>
    </source>
</evidence>